<dbReference type="RefSeq" id="WP_091179985.1">
    <property type="nucleotide sequence ID" value="NZ_FOMT01000001.1"/>
</dbReference>
<dbReference type="Proteomes" id="UP000198855">
    <property type="component" value="Unassembled WGS sequence"/>
</dbReference>
<name>A0A1I1T2Z7_9BACL</name>
<keyword evidence="2" id="KW-1185">Reference proteome</keyword>
<reference evidence="2" key="1">
    <citation type="submission" date="2016-10" db="EMBL/GenBank/DDBJ databases">
        <authorList>
            <person name="Varghese N."/>
            <person name="Submissions S."/>
        </authorList>
    </citation>
    <scope>NUCLEOTIDE SEQUENCE [LARGE SCALE GENOMIC DNA]</scope>
    <source>
        <strain evidence="2">CGMCC 1.10784</strain>
    </source>
</reference>
<sequence>MHDFVLLPMAYAIAKKNRRQVEEKARSMRDLFTKATDIVFSRMHEDIVEIKQSLKRANITVIAGERIDG</sequence>
<evidence type="ECO:0000313" key="1">
    <source>
        <dbReference type="EMBL" id="SFD49680.1"/>
    </source>
</evidence>
<organism evidence="1 2">
    <name type="scientific">Paenibacillus catalpae</name>
    <dbReference type="NCBI Taxonomy" id="1045775"/>
    <lineage>
        <taxon>Bacteria</taxon>
        <taxon>Bacillati</taxon>
        <taxon>Bacillota</taxon>
        <taxon>Bacilli</taxon>
        <taxon>Bacillales</taxon>
        <taxon>Paenibacillaceae</taxon>
        <taxon>Paenibacillus</taxon>
    </lineage>
</organism>
<gene>
    <name evidence="1" type="ORF">SAMN05216378_0195</name>
</gene>
<evidence type="ECO:0000313" key="2">
    <source>
        <dbReference type="Proteomes" id="UP000198855"/>
    </source>
</evidence>
<dbReference type="Pfam" id="PF26325">
    <property type="entry name" value="YhjD"/>
    <property type="match status" value="1"/>
</dbReference>
<protein>
    <submittedName>
        <fullName evidence="1">Uncharacterized protein</fullName>
    </submittedName>
</protein>
<dbReference type="OrthoDB" id="2604784at2"/>
<dbReference type="AlphaFoldDB" id="A0A1I1T2Z7"/>
<dbReference type="InterPro" id="IPR058600">
    <property type="entry name" value="YhjD-like"/>
</dbReference>
<proteinExistence type="predicted"/>
<dbReference type="EMBL" id="FOMT01000001">
    <property type="protein sequence ID" value="SFD49680.1"/>
    <property type="molecule type" value="Genomic_DNA"/>
</dbReference>
<accession>A0A1I1T2Z7</accession>